<sequence length="408" mass="46296">MILQYGIQSVEWVQVQRLGCGQLLEEIDQSSSNNLHAFDPEIDRTLHRLRKVRSTDPNIIDNTSHEPEKMKNNDRILKELAMSDVMYQSWCIQYPQLEQTQSYELKSRLIHLLQKFQGLAGEDPHKHVKEFHVVCSTMRPHGIPEDYIKMKAWNRQGLAILIVNSVQHLVDMKRMFLEKFFPASRTATIQKEIYGLIMMDRNMIDVASGRVLMDKTPIATRYLISNMASNTQQFGTKGGVTEAARYQTISTKCTVREAAVSTESESRVVYGSKIRIRAKHAAGSEIPSTIVPTTTTTIGSITRQFTFDGRVDEAVELHDVTDCFDFVTDVSDSINMFEVQDLSNSMDNIANLTNFVHIFEFSDLTKLECRCDGDLECSRCARIHVADTKRPVVAQVETVAEAEFDSGN</sequence>
<dbReference type="EMBL" id="QJKJ01007462">
    <property type="protein sequence ID" value="RDX83074.1"/>
    <property type="molecule type" value="Genomic_DNA"/>
</dbReference>
<evidence type="ECO:0000313" key="1">
    <source>
        <dbReference type="EMBL" id="RDX83074.1"/>
    </source>
</evidence>
<proteinExistence type="predicted"/>
<name>A0A371FXM0_MUCPR</name>
<dbReference type="AlphaFoldDB" id="A0A371FXM0"/>
<accession>A0A371FXM0</accession>
<dbReference type="OrthoDB" id="1689420at2759"/>
<comment type="caution">
    <text evidence="1">The sequence shown here is derived from an EMBL/GenBank/DDBJ whole genome shotgun (WGS) entry which is preliminary data.</text>
</comment>
<evidence type="ECO:0000313" key="2">
    <source>
        <dbReference type="Proteomes" id="UP000257109"/>
    </source>
</evidence>
<dbReference type="Proteomes" id="UP000257109">
    <property type="component" value="Unassembled WGS sequence"/>
</dbReference>
<organism evidence="1 2">
    <name type="scientific">Mucuna pruriens</name>
    <name type="common">Velvet bean</name>
    <name type="synonym">Dolichos pruriens</name>
    <dbReference type="NCBI Taxonomy" id="157652"/>
    <lineage>
        <taxon>Eukaryota</taxon>
        <taxon>Viridiplantae</taxon>
        <taxon>Streptophyta</taxon>
        <taxon>Embryophyta</taxon>
        <taxon>Tracheophyta</taxon>
        <taxon>Spermatophyta</taxon>
        <taxon>Magnoliopsida</taxon>
        <taxon>eudicotyledons</taxon>
        <taxon>Gunneridae</taxon>
        <taxon>Pentapetalae</taxon>
        <taxon>rosids</taxon>
        <taxon>fabids</taxon>
        <taxon>Fabales</taxon>
        <taxon>Fabaceae</taxon>
        <taxon>Papilionoideae</taxon>
        <taxon>50 kb inversion clade</taxon>
        <taxon>NPAAA clade</taxon>
        <taxon>indigoferoid/millettioid clade</taxon>
        <taxon>Phaseoleae</taxon>
        <taxon>Mucuna</taxon>
    </lineage>
</organism>
<evidence type="ECO:0008006" key="3">
    <source>
        <dbReference type="Google" id="ProtNLM"/>
    </source>
</evidence>
<feature type="non-terminal residue" evidence="1">
    <location>
        <position position="1"/>
    </location>
</feature>
<reference evidence="1" key="1">
    <citation type="submission" date="2018-05" db="EMBL/GenBank/DDBJ databases">
        <title>Draft genome of Mucuna pruriens seed.</title>
        <authorList>
            <person name="Nnadi N.E."/>
            <person name="Vos R."/>
            <person name="Hasami M.H."/>
            <person name="Devisetty U.K."/>
            <person name="Aguiy J.C."/>
        </authorList>
    </citation>
    <scope>NUCLEOTIDE SEQUENCE [LARGE SCALE GENOMIC DNA]</scope>
    <source>
        <strain evidence="1">JCA_2017</strain>
    </source>
</reference>
<keyword evidence="2" id="KW-1185">Reference proteome</keyword>
<gene>
    <name evidence="1" type="ORF">CR513_36037</name>
</gene>
<protein>
    <recommendedName>
        <fullName evidence="3">Retrotransposon gag domain-containing protein</fullName>
    </recommendedName>
</protein>